<gene>
    <name evidence="7 8" type="primary">ispD</name>
    <name evidence="8" type="ORF">ENW96_02380</name>
</gene>
<dbReference type="InterPro" id="IPR050088">
    <property type="entry name" value="IspD/TarI_cytidylyltransf_bact"/>
</dbReference>
<keyword evidence="4 7" id="KW-0808">Transferase</keyword>
<keyword evidence="5 7" id="KW-0548">Nucleotidyltransferase</keyword>
<evidence type="ECO:0000256" key="1">
    <source>
        <dbReference type="ARBA" id="ARBA00001282"/>
    </source>
</evidence>
<comment type="function">
    <text evidence="7">Catalyzes the formation of 4-diphosphocytidyl-2-C-methyl-D-erythritol from CTP and 2-C-methyl-D-erythritol 4-phosphate (MEP).</text>
</comment>
<evidence type="ECO:0000313" key="8">
    <source>
        <dbReference type="EMBL" id="HGF33220.1"/>
    </source>
</evidence>
<dbReference type="FunFam" id="3.90.550.10:FF:000003">
    <property type="entry name" value="2-C-methyl-D-erythritol 4-phosphate cytidylyltransferase"/>
    <property type="match status" value="1"/>
</dbReference>
<dbReference type="InterPro" id="IPR029044">
    <property type="entry name" value="Nucleotide-diphossugar_trans"/>
</dbReference>
<comment type="caution">
    <text evidence="8">The sequence shown here is derived from an EMBL/GenBank/DDBJ whole genome shotgun (WGS) entry which is preliminary data.</text>
</comment>
<sequence length="234" mass="25906">MRVAAVIPAAGLGRRMRQDTPKTYLHLAGKPILIHTLEVFERVPEVHEVLVVVHPEDLEFCQEEVIDAYPLKKVLRLVPGGKERQDSVYHALKVLWKQAKELDIILVHDGVRPLVDPVQVGKVVAAARRYGGAILGIPCQDTLKRVNPKGEVLGTVDRRELWQIQTPQAFRAALLWRAYQQAMERGFYATDEAALVEALGESVVVVPGSPLNLKITTPDDLKIAEAILAAGLIK</sequence>
<dbReference type="InterPro" id="IPR001228">
    <property type="entry name" value="IspD"/>
</dbReference>
<reference evidence="8" key="1">
    <citation type="journal article" date="2020" name="mSystems">
        <title>Genome- and Community-Level Interaction Insights into Carbon Utilization and Element Cycling Functions of Hydrothermarchaeota in Hydrothermal Sediment.</title>
        <authorList>
            <person name="Zhou Z."/>
            <person name="Liu Y."/>
            <person name="Xu W."/>
            <person name="Pan J."/>
            <person name="Luo Z.H."/>
            <person name="Li M."/>
        </authorList>
    </citation>
    <scope>NUCLEOTIDE SEQUENCE [LARGE SCALE GENOMIC DNA]</scope>
    <source>
        <strain evidence="8">SpSt-897</strain>
    </source>
</reference>
<dbReference type="CDD" id="cd02516">
    <property type="entry name" value="CDP-ME_synthetase"/>
    <property type="match status" value="1"/>
</dbReference>
<dbReference type="PANTHER" id="PTHR32125:SF4">
    <property type="entry name" value="2-C-METHYL-D-ERYTHRITOL 4-PHOSPHATE CYTIDYLYLTRANSFERASE, CHLOROPLASTIC"/>
    <property type="match status" value="1"/>
</dbReference>
<dbReference type="UniPathway" id="UPA00056">
    <property type="reaction ID" value="UER00093"/>
</dbReference>
<dbReference type="EC" id="2.7.7.60" evidence="7"/>
<dbReference type="GO" id="GO:0019288">
    <property type="term" value="P:isopentenyl diphosphate biosynthetic process, methylerythritol 4-phosphate pathway"/>
    <property type="evidence" value="ECO:0007669"/>
    <property type="project" value="UniProtKB-UniRule"/>
</dbReference>
<accession>A0A7C3V6N6</accession>
<dbReference type="SUPFAM" id="SSF53448">
    <property type="entry name" value="Nucleotide-diphospho-sugar transferases"/>
    <property type="match status" value="1"/>
</dbReference>
<feature type="site" description="Transition state stabilizer" evidence="7">
    <location>
        <position position="15"/>
    </location>
</feature>
<feature type="site" description="Transition state stabilizer" evidence="7">
    <location>
        <position position="22"/>
    </location>
</feature>
<comment type="pathway">
    <text evidence="2 7">Isoprenoid biosynthesis; isopentenyl diphosphate biosynthesis via DXP pathway; isopentenyl diphosphate from 1-deoxy-D-xylulose 5-phosphate: step 2/6.</text>
</comment>
<dbReference type="PANTHER" id="PTHR32125">
    <property type="entry name" value="2-C-METHYL-D-ERYTHRITOL 4-PHOSPHATE CYTIDYLYLTRANSFERASE, CHLOROPLASTIC"/>
    <property type="match status" value="1"/>
</dbReference>
<name>A0A7C3V6N6_9BACT</name>
<feature type="site" description="Positions MEP for the nucleophilic attack" evidence="7">
    <location>
        <position position="214"/>
    </location>
</feature>
<comment type="catalytic activity">
    <reaction evidence="1 7">
        <text>2-C-methyl-D-erythritol 4-phosphate + CTP + H(+) = 4-CDP-2-C-methyl-D-erythritol + diphosphate</text>
        <dbReference type="Rhea" id="RHEA:13429"/>
        <dbReference type="ChEBI" id="CHEBI:15378"/>
        <dbReference type="ChEBI" id="CHEBI:33019"/>
        <dbReference type="ChEBI" id="CHEBI:37563"/>
        <dbReference type="ChEBI" id="CHEBI:57823"/>
        <dbReference type="ChEBI" id="CHEBI:58262"/>
        <dbReference type="EC" id="2.7.7.60"/>
    </reaction>
</comment>
<evidence type="ECO:0000256" key="2">
    <source>
        <dbReference type="ARBA" id="ARBA00004787"/>
    </source>
</evidence>
<dbReference type="EMBL" id="DTMF01000060">
    <property type="protein sequence ID" value="HGF33220.1"/>
    <property type="molecule type" value="Genomic_DNA"/>
</dbReference>
<dbReference type="GO" id="GO:0050518">
    <property type="term" value="F:2-C-methyl-D-erythritol 4-phosphate cytidylyltransferase activity"/>
    <property type="evidence" value="ECO:0007669"/>
    <property type="project" value="UniProtKB-UniRule"/>
</dbReference>
<feature type="site" description="Positions MEP for the nucleophilic attack" evidence="7">
    <location>
        <position position="158"/>
    </location>
</feature>
<dbReference type="HAMAP" id="MF_00108">
    <property type="entry name" value="IspD"/>
    <property type="match status" value="1"/>
</dbReference>
<protein>
    <recommendedName>
        <fullName evidence="7">2-C-methyl-D-erythritol 4-phosphate cytidylyltransferase</fullName>
        <ecNumber evidence="7">2.7.7.60</ecNumber>
    </recommendedName>
    <alternativeName>
        <fullName evidence="7">4-diphosphocytidyl-2C-methyl-D-erythritol synthase</fullName>
    </alternativeName>
    <alternativeName>
        <fullName evidence="7">MEP cytidylyltransferase</fullName>
        <shortName evidence="7">MCT</shortName>
    </alternativeName>
</protein>
<evidence type="ECO:0000256" key="4">
    <source>
        <dbReference type="ARBA" id="ARBA00022679"/>
    </source>
</evidence>
<dbReference type="NCBIfam" id="TIGR00453">
    <property type="entry name" value="ispD"/>
    <property type="match status" value="1"/>
</dbReference>
<evidence type="ECO:0000256" key="5">
    <source>
        <dbReference type="ARBA" id="ARBA00022695"/>
    </source>
</evidence>
<dbReference type="PROSITE" id="PS01295">
    <property type="entry name" value="ISPD"/>
    <property type="match status" value="1"/>
</dbReference>
<proteinExistence type="inferred from homology"/>
<dbReference type="Gene3D" id="3.90.550.10">
    <property type="entry name" value="Spore Coat Polysaccharide Biosynthesis Protein SpsA, Chain A"/>
    <property type="match status" value="1"/>
</dbReference>
<keyword evidence="6 7" id="KW-0414">Isoprene biosynthesis</keyword>
<dbReference type="Pfam" id="PF01128">
    <property type="entry name" value="IspD"/>
    <property type="match status" value="1"/>
</dbReference>
<evidence type="ECO:0000256" key="3">
    <source>
        <dbReference type="ARBA" id="ARBA00009789"/>
    </source>
</evidence>
<dbReference type="InterPro" id="IPR034683">
    <property type="entry name" value="IspD/TarI"/>
</dbReference>
<evidence type="ECO:0000256" key="7">
    <source>
        <dbReference type="HAMAP-Rule" id="MF_00108"/>
    </source>
</evidence>
<comment type="similarity">
    <text evidence="3 7">Belongs to the IspD/TarI cytidylyltransferase family. IspD subfamily.</text>
</comment>
<evidence type="ECO:0000256" key="6">
    <source>
        <dbReference type="ARBA" id="ARBA00023229"/>
    </source>
</evidence>
<dbReference type="InterPro" id="IPR018294">
    <property type="entry name" value="ISPD_synthase_CS"/>
</dbReference>
<dbReference type="AlphaFoldDB" id="A0A7C3V6N6"/>
<organism evidence="8">
    <name type="scientific">Desulfobacca acetoxidans</name>
    <dbReference type="NCBI Taxonomy" id="60893"/>
    <lineage>
        <taxon>Bacteria</taxon>
        <taxon>Pseudomonadati</taxon>
        <taxon>Thermodesulfobacteriota</taxon>
        <taxon>Desulfobaccia</taxon>
        <taxon>Desulfobaccales</taxon>
        <taxon>Desulfobaccaceae</taxon>
        <taxon>Desulfobacca</taxon>
    </lineage>
</organism>